<evidence type="ECO:0000256" key="2">
    <source>
        <dbReference type="SAM" id="SignalP"/>
    </source>
</evidence>
<name>A0A4R9FLK1_9LEPT</name>
<evidence type="ECO:0000313" key="3">
    <source>
        <dbReference type="EMBL" id="TGJ99212.1"/>
    </source>
</evidence>
<evidence type="ECO:0008006" key="5">
    <source>
        <dbReference type="Google" id="ProtNLM"/>
    </source>
</evidence>
<feature type="signal peptide" evidence="2">
    <location>
        <begin position="1"/>
        <end position="22"/>
    </location>
</feature>
<feature type="transmembrane region" description="Helical" evidence="1">
    <location>
        <begin position="222"/>
        <end position="244"/>
    </location>
</feature>
<keyword evidence="1" id="KW-1133">Transmembrane helix</keyword>
<keyword evidence="1" id="KW-0812">Transmembrane</keyword>
<gene>
    <name evidence="3" type="ORF">EHO59_15150</name>
</gene>
<dbReference type="EMBL" id="RQEP01000019">
    <property type="protein sequence ID" value="TGJ99212.1"/>
    <property type="molecule type" value="Genomic_DNA"/>
</dbReference>
<evidence type="ECO:0000313" key="4">
    <source>
        <dbReference type="Proteomes" id="UP000297453"/>
    </source>
</evidence>
<protein>
    <recommendedName>
        <fullName evidence="5">DUF4349 domain-containing protein</fullName>
    </recommendedName>
</protein>
<reference evidence="3" key="1">
    <citation type="journal article" date="2019" name="PLoS Negl. Trop. Dis.">
        <title>Revisiting the worldwide diversity of Leptospira species in the environment.</title>
        <authorList>
            <person name="Vincent A.T."/>
            <person name="Schiettekatte O."/>
            <person name="Bourhy P."/>
            <person name="Veyrier F.J."/>
            <person name="Picardeau M."/>
        </authorList>
    </citation>
    <scope>NUCLEOTIDE SEQUENCE [LARGE SCALE GENOMIC DNA]</scope>
    <source>
        <strain evidence="3">SSS9</strain>
    </source>
</reference>
<dbReference type="Proteomes" id="UP000297453">
    <property type="component" value="Unassembled WGS sequence"/>
</dbReference>
<dbReference type="OrthoDB" id="319075at2"/>
<proteinExistence type="predicted"/>
<keyword evidence="1" id="KW-0472">Membrane</keyword>
<organism evidence="3 4">
    <name type="scientific">Leptospira semungkisensis</name>
    <dbReference type="NCBI Taxonomy" id="2484985"/>
    <lineage>
        <taxon>Bacteria</taxon>
        <taxon>Pseudomonadati</taxon>
        <taxon>Spirochaetota</taxon>
        <taxon>Spirochaetia</taxon>
        <taxon>Leptospirales</taxon>
        <taxon>Leptospiraceae</taxon>
        <taxon>Leptospira</taxon>
    </lineage>
</organism>
<accession>A0A4R9FLK1</accession>
<dbReference type="RefSeq" id="WP_135589303.1">
    <property type="nucleotide sequence ID" value="NZ_RQEP01000019.1"/>
</dbReference>
<dbReference type="AlphaFoldDB" id="A0A4R9FLK1"/>
<keyword evidence="2" id="KW-0732">Signal</keyword>
<comment type="caution">
    <text evidence="3">The sequence shown here is derived from an EMBL/GenBank/DDBJ whole genome shotgun (WGS) entry which is preliminary data.</text>
</comment>
<feature type="chain" id="PRO_5020519414" description="DUF4349 domain-containing protein" evidence="2">
    <location>
        <begin position="23"/>
        <end position="279"/>
    </location>
</feature>
<evidence type="ECO:0000256" key="1">
    <source>
        <dbReference type="SAM" id="Phobius"/>
    </source>
</evidence>
<keyword evidence="4" id="KW-1185">Reference proteome</keyword>
<sequence length="279" mass="33304">MSKVLRRVVPLLFLFFPLALFSAEKSPEEVWNSFLEWSGHPVLVEERMVRVLSIEYLQELRKDTEEMLDYLLTNSPYLDAKQKAKSEKLKEQLKSLKILEGIQYKLPGKEWETVLLEKGNFPESYYEFETSKLKIRYVFKSLPYRPVSKWRELKLQGSFFLYSESGALLLTKTSPDFPIKNFDMREIRAYYETEKKHRQDVKKISENGTELYYFANHNVIPFYALLLSKVLLIFASFIIFSLYIRRFWTFLRDQTRRSRKAEASYLRGKEKVEGRFLSE</sequence>